<evidence type="ECO:0000256" key="2">
    <source>
        <dbReference type="ARBA" id="ARBA00007459"/>
    </source>
</evidence>
<dbReference type="GO" id="GO:0006397">
    <property type="term" value="P:mRNA processing"/>
    <property type="evidence" value="ECO:0007669"/>
    <property type="project" value="UniProtKB-KW"/>
</dbReference>
<dbReference type="PANTHER" id="PTHR36884">
    <property type="entry name" value="FIP1[III]-LIKE PROTEIN"/>
    <property type="match status" value="1"/>
</dbReference>
<dbReference type="Pfam" id="PF05182">
    <property type="entry name" value="Fip1"/>
    <property type="match status" value="1"/>
</dbReference>
<feature type="compositionally biased region" description="Basic and acidic residues" evidence="5">
    <location>
        <begin position="626"/>
        <end position="637"/>
    </location>
</feature>
<feature type="region of interest" description="Disordered" evidence="5">
    <location>
        <begin position="172"/>
        <end position="208"/>
    </location>
</feature>
<evidence type="ECO:0000256" key="5">
    <source>
        <dbReference type="SAM" id="MobiDB-lite"/>
    </source>
</evidence>
<feature type="region of interest" description="Disordered" evidence="5">
    <location>
        <begin position="1"/>
        <end position="49"/>
    </location>
</feature>
<name>A0A1D1YMV3_9ARAE</name>
<feature type="compositionally biased region" description="Basic and acidic residues" evidence="5">
    <location>
        <begin position="23"/>
        <end position="33"/>
    </location>
</feature>
<evidence type="ECO:0000256" key="1">
    <source>
        <dbReference type="ARBA" id="ARBA00004123"/>
    </source>
</evidence>
<sequence length="1319" mass="147336">SKPCSQFPSHLTSSPQNPSPPRPDTRRAADQPHKNPRNLLPPRRAAPPDRYEALRACGLPTGRRPSVAPRRAPFLLLSGGVQLRPVPPLLYLRALASMEEGMDDFGDIYTDVEGCVNGGVSMIPSIRQLYLQDQAKAGQSPGDDVDDSEDEERVFYDRTDGEGRPDCGPVAAAMAASQGSDEKTPEGLGEAGVDEVAGESSEDSDSDDDLRIVLNEGDCKRFTTPPQRVGLGNGGLLAGGAGANEDEDDESMIGTGTHPPTKDYKWADPSQLPVDGLEQNGQERCGSLKGGFVLPYSQFKYVRSQSTGYASNAKIGRGFIVPSSSPTASRGDLDASGSASATSCHLGFPAIIRSAFDFHMPRNRTIFDIGMESFDQKPWRNQGIDLTDFFNFGLNEESWKQYCENMVIFGKQATWMARNTLYGSMGTNQAVDAGFPHGPTTAEASLHEAALFERGRTATSVVEKPKGKAIQVEGGSGERLPSVDIKRPRHQDSDVVIQIHVEGFDKDATKLPRGKPEHVDNSLPHSNNGACEGDSKTNAVHNLSKLYCDDHKDEEAANCDQKDHLEAKGTVPKRPNEGLQSLSDSKGIDNDNRIKMDAPELGTIPASTDDFLHSSSPSYTESISEASRDSSCMDKHQSPAKRSSFGSATKSDISDGSSSDTSRAERVNDRAKLHNSSLYAEEQRCRSEKELRDVAVKDDYDSNGVHQKGLNKSDSLRRYDGKLGRRSSCNHHGVEHASSSERTEMPKGYERWRNAGKQLSLNSHIEHSLRSAVDLSSSGTCRGRQKCPGRRDSRHNNVKQVEYNIPKRHQNSEGMDFVTLKGKHTRSIPDCAPFCTEKEWSASHRSKTVDDRWWCVKSGVTQNDFDRDAPYRERDTRNSPQRRERYDRDLHIEMDDAQGLVEDADGLWLYSHHMFSGDQAFRGSRYTNGIVWHKSSPSRCHKHGSWRSSERYVRHCSISGARDAQFSEHRDWALLDPCTSDSYFSPYPDQHEFGSDCCGIAEWDRHPRNTLFSEGRKSSRVSQLRNMNDDQASLKHQELDDLHFSESCFSCKRSCRGESRCDNDKSHASLKFLHSRSLVNENGIKVPRETDSKAKEPNYVRHREAVNGRINGYEGKLIGKHGEVAHKKKIRDDKVEGFGHTVEIHRSKENSGKRLNKAQVIRSTVEKVKQFYSENYVNHSNDEHEEPAVIHNQDVSGLEEGQLVEPEDEDAGTVTQKWDTEKTVPISSYEVEHEPDEQKTQAEDTSNNKKSVKEFDNSRILETLAKMEKRRERFKDPIAPKKERFNAMNTSSEILLVSEEVKLERPARKRRWGALETRL</sequence>
<evidence type="ECO:0000256" key="3">
    <source>
        <dbReference type="ARBA" id="ARBA00022664"/>
    </source>
</evidence>
<feature type="compositionally biased region" description="Basic and acidic residues" evidence="5">
    <location>
        <begin position="507"/>
        <end position="520"/>
    </location>
</feature>
<feature type="compositionally biased region" description="Basic and acidic residues" evidence="5">
    <location>
        <begin position="732"/>
        <end position="747"/>
    </location>
</feature>
<feature type="compositionally biased region" description="Basic and acidic residues" evidence="5">
    <location>
        <begin position="1230"/>
        <end position="1242"/>
    </location>
</feature>
<feature type="non-terminal residue" evidence="7">
    <location>
        <position position="1"/>
    </location>
</feature>
<proteinExistence type="inferred from homology"/>
<feature type="compositionally biased region" description="Polar residues" evidence="5">
    <location>
        <begin position="1"/>
        <end position="16"/>
    </location>
</feature>
<evidence type="ECO:0000256" key="4">
    <source>
        <dbReference type="ARBA" id="ARBA00023242"/>
    </source>
</evidence>
<comment type="similarity">
    <text evidence="2">Belongs to the FIP1 family.</text>
</comment>
<evidence type="ECO:0000313" key="7">
    <source>
        <dbReference type="EMBL" id="JAT55966.1"/>
    </source>
</evidence>
<evidence type="ECO:0000259" key="6">
    <source>
        <dbReference type="Pfam" id="PF05182"/>
    </source>
</evidence>
<feature type="region of interest" description="Disordered" evidence="5">
    <location>
        <begin position="566"/>
        <end position="687"/>
    </location>
</feature>
<dbReference type="EMBL" id="GDJX01011970">
    <property type="protein sequence ID" value="JAT55966.1"/>
    <property type="molecule type" value="Transcribed_RNA"/>
</dbReference>
<feature type="compositionally biased region" description="Basic and acidic residues" evidence="5">
    <location>
        <begin position="714"/>
        <end position="723"/>
    </location>
</feature>
<comment type="subcellular location">
    <subcellularLocation>
        <location evidence="1">Nucleus</location>
    </subcellularLocation>
</comment>
<feature type="region of interest" description="Disordered" evidence="5">
    <location>
        <begin position="699"/>
        <end position="747"/>
    </location>
</feature>
<protein>
    <submittedName>
        <fullName evidence="7">Pre-mRNA 3'-end-processing factor FIP1</fullName>
    </submittedName>
</protein>
<dbReference type="InterPro" id="IPR007854">
    <property type="entry name" value="Fip1_dom"/>
</dbReference>
<accession>A0A1D1YMV3</accession>
<keyword evidence="4" id="KW-0539">Nucleus</keyword>
<feature type="compositionally biased region" description="Basic and acidic residues" evidence="5">
    <location>
        <begin position="662"/>
        <end position="672"/>
    </location>
</feature>
<feature type="region of interest" description="Disordered" evidence="5">
    <location>
        <begin position="507"/>
        <end position="536"/>
    </location>
</feature>
<feature type="compositionally biased region" description="Low complexity" evidence="5">
    <location>
        <begin position="614"/>
        <end position="625"/>
    </location>
</feature>
<reference evidence="7" key="1">
    <citation type="submission" date="2015-07" db="EMBL/GenBank/DDBJ databases">
        <title>Transcriptome Assembly of Anthurium amnicola.</title>
        <authorList>
            <person name="Suzuki J."/>
        </authorList>
    </citation>
    <scope>NUCLEOTIDE SEQUENCE</scope>
</reference>
<dbReference type="PANTHER" id="PTHR36884:SF4">
    <property type="entry name" value="FIP1[III]-LIKE PROTEIN"/>
    <property type="match status" value="1"/>
</dbReference>
<feature type="domain" description="Pre-mRNA polyadenylation factor Fip1" evidence="6">
    <location>
        <begin position="368"/>
        <end position="405"/>
    </location>
</feature>
<organism evidence="7">
    <name type="scientific">Anthurium amnicola</name>
    <dbReference type="NCBI Taxonomy" id="1678845"/>
    <lineage>
        <taxon>Eukaryota</taxon>
        <taxon>Viridiplantae</taxon>
        <taxon>Streptophyta</taxon>
        <taxon>Embryophyta</taxon>
        <taxon>Tracheophyta</taxon>
        <taxon>Spermatophyta</taxon>
        <taxon>Magnoliopsida</taxon>
        <taxon>Liliopsida</taxon>
        <taxon>Araceae</taxon>
        <taxon>Pothoideae</taxon>
        <taxon>Potheae</taxon>
        <taxon>Anthurium</taxon>
    </lineage>
</organism>
<feature type="compositionally biased region" description="Acidic residues" evidence="5">
    <location>
        <begin position="192"/>
        <end position="208"/>
    </location>
</feature>
<gene>
    <name evidence="7" type="primary">fip1l1_3</name>
    <name evidence="7" type="ORF">g.24075</name>
</gene>
<keyword evidence="3" id="KW-0507">mRNA processing</keyword>
<dbReference type="InterPro" id="IPR044976">
    <property type="entry name" value="FIPS5/FIPS3-like"/>
</dbReference>
<feature type="region of interest" description="Disordered" evidence="5">
    <location>
        <begin position="866"/>
        <end position="887"/>
    </location>
</feature>
<feature type="compositionally biased region" description="Polar residues" evidence="5">
    <location>
        <begin position="640"/>
        <end position="650"/>
    </location>
</feature>
<feature type="region of interest" description="Disordered" evidence="5">
    <location>
        <begin position="1203"/>
        <end position="1252"/>
    </location>
</feature>
<feature type="compositionally biased region" description="Basic and acidic residues" evidence="5">
    <location>
        <begin position="586"/>
        <end position="598"/>
    </location>
</feature>
<dbReference type="GO" id="GO:0005634">
    <property type="term" value="C:nucleus"/>
    <property type="evidence" value="ECO:0007669"/>
    <property type="project" value="UniProtKB-SubCell"/>
</dbReference>